<dbReference type="Pfam" id="PF02742">
    <property type="entry name" value="Fe_dep_repr_C"/>
    <property type="match status" value="1"/>
</dbReference>
<dbReference type="SMART" id="SM00529">
    <property type="entry name" value="HTH_DTXR"/>
    <property type="match status" value="1"/>
</dbReference>
<keyword evidence="5 8" id="KW-0812">Transmembrane</keyword>
<dbReference type="GO" id="GO:0055085">
    <property type="term" value="P:transmembrane transport"/>
    <property type="evidence" value="ECO:0007669"/>
    <property type="project" value="InterPro"/>
</dbReference>
<dbReference type="GO" id="GO:0003700">
    <property type="term" value="F:DNA-binding transcription factor activity"/>
    <property type="evidence" value="ECO:0007669"/>
    <property type="project" value="InterPro"/>
</dbReference>
<evidence type="ECO:0000259" key="11">
    <source>
        <dbReference type="Pfam" id="PF02742"/>
    </source>
</evidence>
<feature type="transmembrane region" description="Helical" evidence="10">
    <location>
        <begin position="198"/>
        <end position="222"/>
    </location>
</feature>
<feature type="transmembrane region" description="Helical" evidence="10">
    <location>
        <begin position="229"/>
        <end position="247"/>
    </location>
</feature>
<keyword evidence="3 8" id="KW-0813">Transport</keyword>
<evidence type="ECO:0000313" key="12">
    <source>
        <dbReference type="EMBL" id="MBK1855064.1"/>
    </source>
</evidence>
<protein>
    <submittedName>
        <fullName evidence="12">Metal ABC transporter permease</fullName>
    </submittedName>
</protein>
<dbReference type="Proteomes" id="UP000634206">
    <property type="component" value="Unassembled WGS sequence"/>
</dbReference>
<dbReference type="PANTHER" id="PTHR30477:SF3">
    <property type="entry name" value="METAL TRANSPORT SYSTEM MEMBRANE PROTEIN CT_069-RELATED"/>
    <property type="match status" value="1"/>
</dbReference>
<dbReference type="InterPro" id="IPR036388">
    <property type="entry name" value="WH-like_DNA-bd_sf"/>
</dbReference>
<dbReference type="CDD" id="cd06550">
    <property type="entry name" value="TM_ABC_iron-siderophores_like"/>
    <property type="match status" value="1"/>
</dbReference>
<dbReference type="EMBL" id="JAENIG010000005">
    <property type="protein sequence ID" value="MBK1855064.1"/>
    <property type="molecule type" value="Genomic_DNA"/>
</dbReference>
<keyword evidence="13" id="KW-1185">Reference proteome</keyword>
<feature type="transmembrane region" description="Helical" evidence="10">
    <location>
        <begin position="48"/>
        <end position="65"/>
    </location>
</feature>
<dbReference type="PANTHER" id="PTHR30477">
    <property type="entry name" value="ABC-TRANSPORTER METAL-BINDING PROTEIN"/>
    <property type="match status" value="1"/>
</dbReference>
<feature type="transmembrane region" description="Helical" evidence="10">
    <location>
        <begin position="71"/>
        <end position="91"/>
    </location>
</feature>
<dbReference type="InterPro" id="IPR001626">
    <property type="entry name" value="ABC_TroCD"/>
</dbReference>
<keyword evidence="7 10" id="KW-0472">Membrane</keyword>
<gene>
    <name evidence="12" type="ORF">JIN83_08840</name>
</gene>
<sequence length="435" mass="46850">MNFLAVFDLLIPATGAGKAILAAVLLGAGAGLLGSFVVLRRVALMGDAISHAVLPGVVAGLIYSPDRHPGMIFLCAALAGLLGAGIVRALMSTTRLKSDTALGIVLASFFAFGIMWQSRNQAGTAGVMNFLFGNIGSINAADLKMMMVATVLLCVVVFVLKRPLLVMSFDEGFSQALGYPVRILNGIFYFLLTFSVVVALQAVGVVLVSAMLITPAAAAYLLTDKFGKMLLLSMAFGVLSGIIGGVISANVNGMPTGPVITLAATVVFAAVYFVAPKHGVLAKLLRTVKRRRRVRRENTLKAIYQIQESGGFTHEDVSLIEIARKRRNTEDHARKECASLLKYGFIEMSGDGHSVHLTAAGWKRAMEMVRNHRLWELYLTNEANYADDHVHEDAEKIEHILGANTVKQLEKDLDFPELDPHGKPIPQPQLLTPVS</sequence>
<dbReference type="InterPro" id="IPR022689">
    <property type="entry name" value="Iron_dep_repressor"/>
</dbReference>
<evidence type="ECO:0000256" key="3">
    <source>
        <dbReference type="ARBA" id="ARBA00022448"/>
    </source>
</evidence>
<feature type="domain" description="Iron dependent repressor metal binding and dimerisation" evidence="11">
    <location>
        <begin position="358"/>
        <end position="427"/>
    </location>
</feature>
<evidence type="ECO:0000256" key="8">
    <source>
        <dbReference type="RuleBase" id="RU003943"/>
    </source>
</evidence>
<keyword evidence="4" id="KW-1003">Cell membrane</keyword>
<dbReference type="GO" id="GO:0046983">
    <property type="term" value="F:protein dimerization activity"/>
    <property type="evidence" value="ECO:0007669"/>
    <property type="project" value="InterPro"/>
</dbReference>
<evidence type="ECO:0000313" key="13">
    <source>
        <dbReference type="Proteomes" id="UP000634206"/>
    </source>
</evidence>
<comment type="caution">
    <text evidence="12">The sequence shown here is derived from an EMBL/GenBank/DDBJ whole genome shotgun (WGS) entry which is preliminary data.</text>
</comment>
<dbReference type="InterPro" id="IPR037294">
    <property type="entry name" value="ABC_BtuC-like"/>
</dbReference>
<keyword evidence="6 10" id="KW-1133">Transmembrane helix</keyword>
<dbReference type="AlphaFoldDB" id="A0AAE2SC44"/>
<dbReference type="SUPFAM" id="SSF47979">
    <property type="entry name" value="Iron-dependent repressor protein, dimerization domain"/>
    <property type="match status" value="1"/>
</dbReference>
<feature type="region of interest" description="Disordered" evidence="9">
    <location>
        <begin position="415"/>
        <end position="435"/>
    </location>
</feature>
<evidence type="ECO:0000256" key="10">
    <source>
        <dbReference type="SAM" id="Phobius"/>
    </source>
</evidence>
<name>A0AAE2SC44_9BACT</name>
<dbReference type="Gene3D" id="1.10.3470.10">
    <property type="entry name" value="ABC transporter involved in vitamin B12 uptake, BtuC"/>
    <property type="match status" value="1"/>
</dbReference>
<proteinExistence type="inferred from homology"/>
<dbReference type="GO" id="GO:0043190">
    <property type="term" value="C:ATP-binding cassette (ABC) transporter complex"/>
    <property type="evidence" value="ECO:0007669"/>
    <property type="project" value="InterPro"/>
</dbReference>
<feature type="transmembrane region" description="Helical" evidence="10">
    <location>
        <begin position="172"/>
        <end position="192"/>
    </location>
</feature>
<evidence type="ECO:0000256" key="2">
    <source>
        <dbReference type="ARBA" id="ARBA00008034"/>
    </source>
</evidence>
<dbReference type="InterPro" id="IPR036421">
    <property type="entry name" value="Fe_dep_repressor_sf"/>
</dbReference>
<feature type="transmembrane region" description="Helical" evidence="10">
    <location>
        <begin position="20"/>
        <end position="39"/>
    </location>
</feature>
<comment type="subcellular location">
    <subcellularLocation>
        <location evidence="1 8">Cell membrane</location>
        <topology evidence="1 8">Multi-pass membrane protein</topology>
    </subcellularLocation>
</comment>
<reference evidence="12" key="1">
    <citation type="submission" date="2021-01" db="EMBL/GenBank/DDBJ databases">
        <title>Modified the classification status of verrucomicrobia.</title>
        <authorList>
            <person name="Feng X."/>
        </authorList>
    </citation>
    <scope>NUCLEOTIDE SEQUENCE</scope>
    <source>
        <strain evidence="12">5K15</strain>
    </source>
</reference>
<comment type="similarity">
    <text evidence="2 8">Belongs to the ABC-3 integral membrane protein family.</text>
</comment>
<feature type="transmembrane region" description="Helical" evidence="10">
    <location>
        <begin position="100"/>
        <end position="118"/>
    </location>
</feature>
<dbReference type="RefSeq" id="WP_309489677.1">
    <property type="nucleotide sequence ID" value="NZ_JAENIG010000005.1"/>
</dbReference>
<organism evidence="12 13">
    <name type="scientific">Oceaniferula flava</name>
    <dbReference type="NCBI Taxonomy" id="2800421"/>
    <lineage>
        <taxon>Bacteria</taxon>
        <taxon>Pseudomonadati</taxon>
        <taxon>Verrucomicrobiota</taxon>
        <taxon>Verrucomicrobiia</taxon>
        <taxon>Verrucomicrobiales</taxon>
        <taxon>Verrucomicrobiaceae</taxon>
        <taxon>Oceaniferula</taxon>
    </lineage>
</organism>
<evidence type="ECO:0000256" key="5">
    <source>
        <dbReference type="ARBA" id="ARBA00022692"/>
    </source>
</evidence>
<evidence type="ECO:0000256" key="9">
    <source>
        <dbReference type="SAM" id="MobiDB-lite"/>
    </source>
</evidence>
<accession>A0AAE2SC44</accession>
<evidence type="ECO:0000256" key="6">
    <source>
        <dbReference type="ARBA" id="ARBA00022989"/>
    </source>
</evidence>
<dbReference type="GO" id="GO:0010043">
    <property type="term" value="P:response to zinc ion"/>
    <property type="evidence" value="ECO:0007669"/>
    <property type="project" value="TreeGrafter"/>
</dbReference>
<dbReference type="Pfam" id="PF00950">
    <property type="entry name" value="ABC-3"/>
    <property type="match status" value="1"/>
</dbReference>
<feature type="transmembrane region" description="Helical" evidence="10">
    <location>
        <begin position="259"/>
        <end position="285"/>
    </location>
</feature>
<evidence type="ECO:0000256" key="4">
    <source>
        <dbReference type="ARBA" id="ARBA00022475"/>
    </source>
</evidence>
<evidence type="ECO:0000256" key="1">
    <source>
        <dbReference type="ARBA" id="ARBA00004651"/>
    </source>
</evidence>
<dbReference type="SUPFAM" id="SSF81345">
    <property type="entry name" value="ABC transporter involved in vitamin B12 uptake, BtuC"/>
    <property type="match status" value="1"/>
</dbReference>
<evidence type="ECO:0000256" key="7">
    <source>
        <dbReference type="ARBA" id="ARBA00023136"/>
    </source>
</evidence>
<dbReference type="InterPro" id="IPR001367">
    <property type="entry name" value="Fe_dep_repressor"/>
</dbReference>
<dbReference type="GO" id="GO:0046914">
    <property type="term" value="F:transition metal ion binding"/>
    <property type="evidence" value="ECO:0007669"/>
    <property type="project" value="InterPro"/>
</dbReference>
<dbReference type="Gene3D" id="1.10.10.10">
    <property type="entry name" value="Winged helix-like DNA-binding domain superfamily/Winged helix DNA-binding domain"/>
    <property type="match status" value="1"/>
</dbReference>
<feature type="transmembrane region" description="Helical" evidence="10">
    <location>
        <begin position="138"/>
        <end position="160"/>
    </location>
</feature>